<accession>A0ACC0WAW1</accession>
<comment type="caution">
    <text evidence="1">The sequence shown here is derived from an EMBL/GenBank/DDBJ whole genome shotgun (WGS) entry which is preliminary data.</text>
</comment>
<keyword evidence="2" id="KW-1185">Reference proteome</keyword>
<dbReference type="Proteomes" id="UP001163321">
    <property type="component" value="Chromosome 3"/>
</dbReference>
<reference evidence="1 2" key="1">
    <citation type="journal article" date="2022" name="bioRxiv">
        <title>The genome of the oomycete Peronosclerospora sorghi, a cosmopolitan pathogen of maize and sorghum, is inflated with dispersed pseudogenes.</title>
        <authorList>
            <person name="Fletcher K."/>
            <person name="Martin F."/>
            <person name="Isakeit T."/>
            <person name="Cavanaugh K."/>
            <person name="Magill C."/>
            <person name="Michelmore R."/>
        </authorList>
    </citation>
    <scope>NUCLEOTIDE SEQUENCE [LARGE SCALE GENOMIC DNA]</scope>
    <source>
        <strain evidence="1">P6</strain>
    </source>
</reference>
<evidence type="ECO:0000313" key="2">
    <source>
        <dbReference type="Proteomes" id="UP001163321"/>
    </source>
</evidence>
<proteinExistence type="predicted"/>
<dbReference type="EMBL" id="CM047582">
    <property type="protein sequence ID" value="KAI9915909.1"/>
    <property type="molecule type" value="Genomic_DNA"/>
</dbReference>
<sequence>MNSSTIAVKLMDFDPNFFVGLLPPIIFILIYTMKSRYSLKTLCPYWSNAVYILAIFQELYVDPTLFISCLERVRSMMQWICLSRRFLALRSHYTQENRGLGDM</sequence>
<organism evidence="1 2">
    <name type="scientific">Peronosclerospora sorghi</name>
    <dbReference type="NCBI Taxonomy" id="230839"/>
    <lineage>
        <taxon>Eukaryota</taxon>
        <taxon>Sar</taxon>
        <taxon>Stramenopiles</taxon>
        <taxon>Oomycota</taxon>
        <taxon>Peronosporomycetes</taxon>
        <taxon>Peronosporales</taxon>
        <taxon>Peronosporaceae</taxon>
        <taxon>Peronosclerospora</taxon>
    </lineage>
</organism>
<name>A0ACC0WAW1_9STRA</name>
<gene>
    <name evidence="1" type="ORF">PsorP6_008288</name>
</gene>
<evidence type="ECO:0000313" key="1">
    <source>
        <dbReference type="EMBL" id="KAI9915909.1"/>
    </source>
</evidence>
<protein>
    <submittedName>
        <fullName evidence="1">Uncharacterized protein</fullName>
    </submittedName>
</protein>